<dbReference type="RefSeq" id="WP_192861760.1">
    <property type="nucleotide sequence ID" value="NZ_JADAQT010000058.1"/>
</dbReference>
<dbReference type="Pfam" id="PF06293">
    <property type="entry name" value="Kdo"/>
    <property type="match status" value="1"/>
</dbReference>
<dbReference type="SUPFAM" id="SSF56112">
    <property type="entry name" value="Protein kinase-like (PK-like)"/>
    <property type="match status" value="1"/>
</dbReference>
<evidence type="ECO:0000313" key="4">
    <source>
        <dbReference type="Proteomes" id="UP000625527"/>
    </source>
</evidence>
<reference evidence="3 4" key="1">
    <citation type="submission" date="2020-10" db="EMBL/GenBank/DDBJ databases">
        <title>Myceligenerans pegani sp. nov., an endophytic actinomycete isolated from Peganum harmala L. in Xinjiang, China.</title>
        <authorList>
            <person name="Xin L."/>
        </authorList>
    </citation>
    <scope>NUCLEOTIDE SEQUENCE [LARGE SCALE GENOMIC DNA]</scope>
    <source>
        <strain evidence="3 4">TRM65318</strain>
    </source>
</reference>
<evidence type="ECO:0000256" key="1">
    <source>
        <dbReference type="SAM" id="MobiDB-lite"/>
    </source>
</evidence>
<comment type="caution">
    <text evidence="3">The sequence shown here is derived from an EMBL/GenBank/DDBJ whole genome shotgun (WGS) entry which is preliminary data.</text>
</comment>
<dbReference type="Pfam" id="PF13224">
    <property type="entry name" value="DUF4032"/>
    <property type="match status" value="1"/>
</dbReference>
<name>A0ABR9MUY3_9MICO</name>
<gene>
    <name evidence="3" type="ORF">IHE71_05650</name>
</gene>
<dbReference type="EMBL" id="JADAQT010000058">
    <property type="protein sequence ID" value="MBE1875195.1"/>
    <property type="molecule type" value="Genomic_DNA"/>
</dbReference>
<dbReference type="InterPro" id="IPR011009">
    <property type="entry name" value="Kinase-like_dom_sf"/>
</dbReference>
<keyword evidence="4" id="KW-1185">Reference proteome</keyword>
<dbReference type="InterPro" id="IPR025111">
    <property type="entry name" value="DUF4032"/>
</dbReference>
<evidence type="ECO:0000313" key="3">
    <source>
        <dbReference type="EMBL" id="MBE1875195.1"/>
    </source>
</evidence>
<dbReference type="Proteomes" id="UP000625527">
    <property type="component" value="Unassembled WGS sequence"/>
</dbReference>
<feature type="region of interest" description="Disordered" evidence="1">
    <location>
        <begin position="399"/>
        <end position="424"/>
    </location>
</feature>
<evidence type="ECO:0000259" key="2">
    <source>
        <dbReference type="Pfam" id="PF13224"/>
    </source>
</evidence>
<proteinExistence type="predicted"/>
<organism evidence="3 4">
    <name type="scientific">Myceligenerans pegani</name>
    <dbReference type="NCBI Taxonomy" id="2776917"/>
    <lineage>
        <taxon>Bacteria</taxon>
        <taxon>Bacillati</taxon>
        <taxon>Actinomycetota</taxon>
        <taxon>Actinomycetes</taxon>
        <taxon>Micrococcales</taxon>
        <taxon>Promicromonosporaceae</taxon>
        <taxon>Myceligenerans</taxon>
    </lineage>
</organism>
<sequence length="424" mass="48083">MTQNLQITAARPDPALLDLPWDIPLISWPDDVLAALPRGISRHVVRFVRLSGRVLAIKEIGESVAHREYELLRRLNRLDVPSVVPVGVITGRRDANGERLEAVLVTEHLQFSLPYRALFSQALRPDTATRLIDALAVLLVRLHLVGFYWGDVSLSNTLFRRDAETFAAYLVDAETGDLHRELTPGQRNYDIDLARTNIIGELMDLAAGEMLDEEVDEVGIGDALVERYNELWDALTGAEYFVADDRWRVDAHIERLNRLGFDVGELEMTTDIDGTTVRIQPKVVDAGHHSNRLFRLTGLDVQENQARRLLNDLDSYAAATGRQNDGEQLVAHDWLRTVFEPTVNAVPRELRRKLEPAQIFHEVLDHRWYVSERAERDIPLPEAVASYVEDVLRHRPDEKALLGLPPGRQPSEDDPESDYFHLST</sequence>
<protein>
    <submittedName>
        <fullName evidence="3">DUF4032 domain-containing protein</fullName>
    </submittedName>
</protein>
<accession>A0ABR9MUY3</accession>
<feature type="domain" description="DUF4032" evidence="2">
    <location>
        <begin position="230"/>
        <end position="392"/>
    </location>
</feature>